<organism evidence="1 2">
    <name type="scientific">Paenibacillus lactis</name>
    <dbReference type="NCBI Taxonomy" id="228574"/>
    <lineage>
        <taxon>Bacteria</taxon>
        <taxon>Bacillati</taxon>
        <taxon>Bacillota</taxon>
        <taxon>Bacilli</taxon>
        <taxon>Bacillales</taxon>
        <taxon>Paenibacillaceae</taxon>
        <taxon>Paenibacillus</taxon>
    </lineage>
</organism>
<evidence type="ECO:0008006" key="3">
    <source>
        <dbReference type="Google" id="ProtNLM"/>
    </source>
</evidence>
<proteinExistence type="predicted"/>
<comment type="caution">
    <text evidence="1">The sequence shown here is derived from an EMBL/GenBank/DDBJ whole genome shotgun (WGS) entry which is preliminary data.</text>
</comment>
<protein>
    <recommendedName>
        <fullName evidence="3">CGNR zinc finger domain-containing protein</fullName>
    </recommendedName>
</protein>
<reference evidence="1 2" key="1">
    <citation type="submission" date="2021-03" db="EMBL/GenBank/DDBJ databases">
        <title>Genomic Encyclopedia of Type Strains, Phase IV (KMG-IV): sequencing the most valuable type-strain genomes for metagenomic binning, comparative biology and taxonomic classification.</title>
        <authorList>
            <person name="Goeker M."/>
        </authorList>
    </citation>
    <scope>NUCLEOTIDE SEQUENCE [LARGE SCALE GENOMIC DNA]</scope>
    <source>
        <strain evidence="1 2">DSM 15596</strain>
    </source>
</reference>
<keyword evidence="2" id="KW-1185">Reference proteome</keyword>
<accession>A0ABS4FGI1</accession>
<dbReference type="RefSeq" id="WP_210095296.1">
    <property type="nucleotide sequence ID" value="NZ_DMBX01000008.1"/>
</dbReference>
<dbReference type="GeneID" id="95406377"/>
<name>A0ABS4FGI1_9BACL</name>
<sequence length="177" mass="20639">MCPILSREHYFLQVINELNQHSVESGSLEERLRDMLLELAESVRDGKRLGMDTLHRLNKLFEQYQAIRLKVSLVPRAASLFAGETDEHTSDTGEEGQQLLLHSEFLDGPDQLRRKYMESIISLLEAMEKSTLALQTCVQCDRWFIPYRRAQVTKFCGSACRNRYHYERTKMGSRRLI</sequence>
<evidence type="ECO:0000313" key="1">
    <source>
        <dbReference type="EMBL" id="MBP1895360.1"/>
    </source>
</evidence>
<dbReference type="Proteomes" id="UP000706926">
    <property type="component" value="Unassembled WGS sequence"/>
</dbReference>
<dbReference type="EMBL" id="JAGGKI010000013">
    <property type="protein sequence ID" value="MBP1895360.1"/>
    <property type="molecule type" value="Genomic_DNA"/>
</dbReference>
<evidence type="ECO:0000313" key="2">
    <source>
        <dbReference type="Proteomes" id="UP000706926"/>
    </source>
</evidence>
<gene>
    <name evidence="1" type="ORF">J2Z18_004470</name>
</gene>